<keyword evidence="3" id="KW-1185">Reference proteome</keyword>
<dbReference type="EMBL" id="JACOGG010000019">
    <property type="protein sequence ID" value="MBC3936739.1"/>
    <property type="molecule type" value="Genomic_DNA"/>
</dbReference>
<organism evidence="2 3">
    <name type="scientific">Undibacterium rugosum</name>
    <dbReference type="NCBI Taxonomy" id="2762291"/>
    <lineage>
        <taxon>Bacteria</taxon>
        <taxon>Pseudomonadati</taxon>
        <taxon>Pseudomonadota</taxon>
        <taxon>Betaproteobacteria</taxon>
        <taxon>Burkholderiales</taxon>
        <taxon>Oxalobacteraceae</taxon>
        <taxon>Undibacterium</taxon>
    </lineage>
</organism>
<keyword evidence="1" id="KW-0812">Transmembrane</keyword>
<name>A0A923KU53_9BURK</name>
<dbReference type="AlphaFoldDB" id="A0A923KU53"/>
<accession>A0A923KU53</accession>
<feature type="transmembrane region" description="Helical" evidence="1">
    <location>
        <begin position="159"/>
        <end position="180"/>
    </location>
</feature>
<keyword evidence="1" id="KW-1133">Transmembrane helix</keyword>
<feature type="transmembrane region" description="Helical" evidence="1">
    <location>
        <begin position="67"/>
        <end position="85"/>
    </location>
</feature>
<evidence type="ECO:0000313" key="3">
    <source>
        <dbReference type="Proteomes" id="UP000612361"/>
    </source>
</evidence>
<feature type="transmembrane region" description="Helical" evidence="1">
    <location>
        <begin position="91"/>
        <end position="109"/>
    </location>
</feature>
<evidence type="ECO:0000313" key="2">
    <source>
        <dbReference type="EMBL" id="MBC3936739.1"/>
    </source>
</evidence>
<evidence type="ECO:0000256" key="1">
    <source>
        <dbReference type="SAM" id="Phobius"/>
    </source>
</evidence>
<reference evidence="2" key="1">
    <citation type="submission" date="2020-08" db="EMBL/GenBank/DDBJ databases">
        <title>Novel species isolated from subtropical streams in China.</title>
        <authorList>
            <person name="Lu H."/>
        </authorList>
    </citation>
    <scope>NUCLEOTIDE SEQUENCE</scope>
    <source>
        <strain evidence="2">CY7W</strain>
    </source>
</reference>
<gene>
    <name evidence="2" type="ORF">H8K47_15330</name>
</gene>
<comment type="caution">
    <text evidence="2">The sequence shown here is derived from an EMBL/GenBank/DDBJ whole genome shotgun (WGS) entry which is preliminary data.</text>
</comment>
<sequence>MNCPYCHSEHTKKLSAIYQAGTTVSSGTGFAIGSQPGQFGTVNTTIISRTIDAENAKAPEKMNYSNIFVALIVWIVPMIGLGMVGSRFVPVPFLLAMAYVIYQFPAIYHQRNSVYPELMRFYSSSSKCMKCHATFQENFEWNPAIYDWSWKKFIHDHFLFTKTSVLLMGIGAAFALYPFVLNFVLVHSLPYLAGYFFEFSVATLLITSGVITAKNAKLRTIV</sequence>
<keyword evidence="1" id="KW-0472">Membrane</keyword>
<feature type="transmembrane region" description="Helical" evidence="1">
    <location>
        <begin position="192"/>
        <end position="213"/>
    </location>
</feature>
<dbReference type="Proteomes" id="UP000612361">
    <property type="component" value="Unassembled WGS sequence"/>
</dbReference>
<dbReference type="RefSeq" id="WP_186882277.1">
    <property type="nucleotide sequence ID" value="NZ_JACOGG010000019.1"/>
</dbReference>
<protein>
    <submittedName>
        <fullName evidence="2">Uncharacterized protein</fullName>
    </submittedName>
</protein>
<proteinExistence type="predicted"/>